<reference evidence="4" key="1">
    <citation type="submission" date="2024-06" db="EMBL/GenBank/DDBJ databases">
        <authorList>
            <person name="Ryan C."/>
        </authorList>
    </citation>
    <scope>NUCLEOTIDE SEQUENCE [LARGE SCALE GENOMIC DNA]</scope>
</reference>
<evidence type="ECO:0000313" key="3">
    <source>
        <dbReference type="EMBL" id="CAL4889908.1"/>
    </source>
</evidence>
<accession>A0ABC8VFF9</accession>
<dbReference type="PANTHER" id="PTHR33326">
    <property type="entry name" value="OS05G0543800 PROTEIN"/>
    <property type="match status" value="1"/>
</dbReference>
<dbReference type="Proteomes" id="UP001497457">
    <property type="component" value="Chromosome 1b"/>
</dbReference>
<feature type="domain" description="DUF3615" evidence="2">
    <location>
        <begin position="134"/>
        <end position="253"/>
    </location>
</feature>
<dbReference type="EMBL" id="OZ075111">
    <property type="protein sequence ID" value="CAL4889908.1"/>
    <property type="molecule type" value="Genomic_DNA"/>
</dbReference>
<sequence length="281" mass="31093">MLLRSGRASSSPDLRRRSGGSASGSDSDSAAGRRLRLKRNKSPVEIEAAAPRRRQVRRSKSPPHVPSLHQPEAGERPPLPPPTAGGASPPEVAGDGDDDDSSDEASVAEQGVKLFPYLPRDDAAAMWVGFVRNAKTCIDHYNKKNQANFVYKRARGNGFFLVMEQDGSDYYHLNFLARDKKDGHSQLFFGEIKARFAPKEEEVTCCCPVSPSDEGGRSIRTIEEALKHVYPDWKTVGMDYEHCYACLPRLKHPKGICYVAGHSMILEITMGFDVLGRNDDF</sequence>
<dbReference type="Pfam" id="PF12274">
    <property type="entry name" value="DUF3615"/>
    <property type="match status" value="1"/>
</dbReference>
<reference evidence="3 4" key="2">
    <citation type="submission" date="2024-10" db="EMBL/GenBank/DDBJ databases">
        <authorList>
            <person name="Ryan C."/>
        </authorList>
    </citation>
    <scope>NUCLEOTIDE SEQUENCE [LARGE SCALE GENOMIC DNA]</scope>
</reference>
<feature type="compositionally biased region" description="Low complexity" evidence="1">
    <location>
        <begin position="19"/>
        <end position="32"/>
    </location>
</feature>
<feature type="compositionally biased region" description="Acidic residues" evidence="1">
    <location>
        <begin position="94"/>
        <end position="103"/>
    </location>
</feature>
<evidence type="ECO:0000313" key="4">
    <source>
        <dbReference type="Proteomes" id="UP001497457"/>
    </source>
</evidence>
<evidence type="ECO:0000256" key="1">
    <source>
        <dbReference type="SAM" id="MobiDB-lite"/>
    </source>
</evidence>
<evidence type="ECO:0000259" key="2">
    <source>
        <dbReference type="Pfam" id="PF12274"/>
    </source>
</evidence>
<organism evidence="3 4">
    <name type="scientific">Urochloa decumbens</name>
    <dbReference type="NCBI Taxonomy" id="240449"/>
    <lineage>
        <taxon>Eukaryota</taxon>
        <taxon>Viridiplantae</taxon>
        <taxon>Streptophyta</taxon>
        <taxon>Embryophyta</taxon>
        <taxon>Tracheophyta</taxon>
        <taxon>Spermatophyta</taxon>
        <taxon>Magnoliopsida</taxon>
        <taxon>Liliopsida</taxon>
        <taxon>Poales</taxon>
        <taxon>Poaceae</taxon>
        <taxon>PACMAD clade</taxon>
        <taxon>Panicoideae</taxon>
        <taxon>Panicodae</taxon>
        <taxon>Paniceae</taxon>
        <taxon>Melinidinae</taxon>
        <taxon>Urochloa</taxon>
    </lineage>
</organism>
<proteinExistence type="predicted"/>
<feature type="region of interest" description="Disordered" evidence="1">
    <location>
        <begin position="1"/>
        <end position="107"/>
    </location>
</feature>
<dbReference type="PANTHER" id="PTHR33326:SF45">
    <property type="entry name" value="OS05G0477500 PROTEIN"/>
    <property type="match status" value="1"/>
</dbReference>
<name>A0ABC8VFF9_9POAL</name>
<protein>
    <recommendedName>
        <fullName evidence="2">DUF3615 domain-containing protein</fullName>
    </recommendedName>
</protein>
<feature type="compositionally biased region" description="Basic residues" evidence="1">
    <location>
        <begin position="51"/>
        <end position="61"/>
    </location>
</feature>
<keyword evidence="4" id="KW-1185">Reference proteome</keyword>
<feature type="compositionally biased region" description="Low complexity" evidence="1">
    <location>
        <begin position="84"/>
        <end position="93"/>
    </location>
</feature>
<dbReference type="AlphaFoldDB" id="A0ABC8VFF9"/>
<dbReference type="InterPro" id="IPR022059">
    <property type="entry name" value="DUF3615"/>
</dbReference>
<gene>
    <name evidence="3" type="ORF">URODEC1_LOCUS2958</name>
</gene>